<evidence type="ECO:0000256" key="1">
    <source>
        <dbReference type="ARBA" id="ARBA00022490"/>
    </source>
</evidence>
<dbReference type="EC" id="3.1.11.6" evidence="5"/>
<comment type="subcellular location">
    <subcellularLocation>
        <location evidence="5 6">Cytoplasm</location>
    </subcellularLocation>
</comment>
<sequence length="421" mass="46534">MSSLLLTVSQLNTYIKSLLDGDPHLQSVYVCGEISNFVNHYRSGHFYLSLKDDNAVIQAVMFRSAASRIKFTPQNGMKVLVRGRVSLFERSGQYQIYIDDMQPDGVGSLQLAFEQRKEKLAKEGLFDADRKRPIPKYPARIGVVTSPTGAVLQDIRNVLTRRYPLATLVLCPVLVQGTEAAGQIAAAIRRFHDCGAADVLIVGRGGGSMEDLWAFNEEIVVRAVAASQIPIISAVGHETDFTLCDFAADLRAPTPSAAAELAAPDRGDLHIQLFERQAAMKRALQRRVEENRRRLLAIRQSRSMASPLYAVELRRMKLDYRAEQLKSTFLHTVRAHRQAFGVLAGKLDALSPLKVLARGYAIASNEQGLVTKAAQAKPGENLNLKFMDGSLSCRVISREITDSVPFKTTDRNGEDHAETNL</sequence>
<keyword evidence="4 5" id="KW-0269">Exonuclease</keyword>
<keyword evidence="2 5" id="KW-0540">Nuclease</keyword>
<organism evidence="9 10">
    <name type="scientific">Solibaculum intestinale</name>
    <dbReference type="NCBI Taxonomy" id="3133165"/>
    <lineage>
        <taxon>Bacteria</taxon>
        <taxon>Bacillati</taxon>
        <taxon>Bacillota</taxon>
        <taxon>Clostridia</taxon>
        <taxon>Eubacteriales</taxon>
        <taxon>Oscillospiraceae</taxon>
        <taxon>Solibaculum</taxon>
    </lineage>
</organism>
<dbReference type="Pfam" id="PF02601">
    <property type="entry name" value="Exonuc_VII_L"/>
    <property type="match status" value="1"/>
</dbReference>
<evidence type="ECO:0000256" key="6">
    <source>
        <dbReference type="RuleBase" id="RU004355"/>
    </source>
</evidence>
<evidence type="ECO:0000259" key="7">
    <source>
        <dbReference type="Pfam" id="PF02601"/>
    </source>
</evidence>
<protein>
    <recommendedName>
        <fullName evidence="5">Exodeoxyribonuclease 7 large subunit</fullName>
        <ecNumber evidence="5">3.1.11.6</ecNumber>
    </recommendedName>
    <alternativeName>
        <fullName evidence="5">Exodeoxyribonuclease VII large subunit</fullName>
        <shortName evidence="5">Exonuclease VII large subunit</shortName>
    </alternativeName>
</protein>
<dbReference type="HAMAP" id="MF_00378">
    <property type="entry name" value="Exonuc_7_L"/>
    <property type="match status" value="1"/>
</dbReference>
<evidence type="ECO:0000256" key="3">
    <source>
        <dbReference type="ARBA" id="ARBA00022801"/>
    </source>
</evidence>
<dbReference type="CDD" id="cd04489">
    <property type="entry name" value="ExoVII_LU_OBF"/>
    <property type="match status" value="1"/>
</dbReference>
<name>A0ABV1DWR3_9FIRM</name>
<evidence type="ECO:0000259" key="8">
    <source>
        <dbReference type="Pfam" id="PF13742"/>
    </source>
</evidence>
<evidence type="ECO:0000256" key="5">
    <source>
        <dbReference type="HAMAP-Rule" id="MF_00378"/>
    </source>
</evidence>
<dbReference type="EMBL" id="JBBMFD010000001">
    <property type="protein sequence ID" value="MEQ2439505.1"/>
    <property type="molecule type" value="Genomic_DNA"/>
</dbReference>
<evidence type="ECO:0000256" key="2">
    <source>
        <dbReference type="ARBA" id="ARBA00022722"/>
    </source>
</evidence>
<reference evidence="9 10" key="1">
    <citation type="submission" date="2024-03" db="EMBL/GenBank/DDBJ databases">
        <title>Human intestinal bacterial collection.</title>
        <authorList>
            <person name="Pauvert C."/>
            <person name="Hitch T.C.A."/>
            <person name="Clavel T."/>
        </authorList>
    </citation>
    <scope>NUCLEOTIDE SEQUENCE [LARGE SCALE GENOMIC DNA]</scope>
    <source>
        <strain evidence="9 10">CLA-JM-H44</strain>
    </source>
</reference>
<dbReference type="InterPro" id="IPR003753">
    <property type="entry name" value="Exonuc_VII_L"/>
</dbReference>
<keyword evidence="10" id="KW-1185">Reference proteome</keyword>
<keyword evidence="3 5" id="KW-0378">Hydrolase</keyword>
<comment type="function">
    <text evidence="5">Bidirectionally degrades single-stranded DNA into large acid-insoluble oligonucleotides, which are then degraded further into small acid-soluble oligonucleotides.</text>
</comment>
<comment type="subunit">
    <text evidence="5">Heterooligomer composed of large and small subunits.</text>
</comment>
<dbReference type="Proteomes" id="UP001489509">
    <property type="component" value="Unassembled WGS sequence"/>
</dbReference>
<feature type="domain" description="Exonuclease VII large subunit C-terminal" evidence="7">
    <location>
        <begin position="125"/>
        <end position="340"/>
    </location>
</feature>
<accession>A0ABV1DWR3</accession>
<dbReference type="PANTHER" id="PTHR30008:SF0">
    <property type="entry name" value="EXODEOXYRIBONUCLEASE 7 LARGE SUBUNIT"/>
    <property type="match status" value="1"/>
</dbReference>
<gene>
    <name evidence="5 9" type="primary">xseA</name>
    <name evidence="9" type="ORF">WMO26_01540</name>
</gene>
<evidence type="ECO:0000313" key="10">
    <source>
        <dbReference type="Proteomes" id="UP001489509"/>
    </source>
</evidence>
<keyword evidence="1 5" id="KW-0963">Cytoplasm</keyword>
<dbReference type="GO" id="GO:0008855">
    <property type="term" value="F:exodeoxyribonuclease VII activity"/>
    <property type="evidence" value="ECO:0007669"/>
    <property type="project" value="UniProtKB-EC"/>
</dbReference>
<dbReference type="NCBIfam" id="TIGR00237">
    <property type="entry name" value="xseA"/>
    <property type="match status" value="1"/>
</dbReference>
<proteinExistence type="inferred from homology"/>
<comment type="catalytic activity">
    <reaction evidence="5 6">
        <text>Exonucleolytic cleavage in either 5'- to 3'- or 3'- to 5'-direction to yield nucleoside 5'-phosphates.</text>
        <dbReference type="EC" id="3.1.11.6"/>
    </reaction>
</comment>
<dbReference type="Pfam" id="PF13742">
    <property type="entry name" value="tRNA_anti_2"/>
    <property type="match status" value="1"/>
</dbReference>
<comment type="caution">
    <text evidence="9">The sequence shown here is derived from an EMBL/GenBank/DDBJ whole genome shotgun (WGS) entry which is preliminary data.</text>
</comment>
<feature type="domain" description="OB-fold nucleic acid binding" evidence="8">
    <location>
        <begin position="6"/>
        <end position="102"/>
    </location>
</feature>
<evidence type="ECO:0000256" key="4">
    <source>
        <dbReference type="ARBA" id="ARBA00022839"/>
    </source>
</evidence>
<dbReference type="InterPro" id="IPR025824">
    <property type="entry name" value="OB-fold_nuc-bd_dom"/>
</dbReference>
<dbReference type="PANTHER" id="PTHR30008">
    <property type="entry name" value="EXODEOXYRIBONUCLEASE 7 LARGE SUBUNIT"/>
    <property type="match status" value="1"/>
</dbReference>
<comment type="similarity">
    <text evidence="5 6">Belongs to the XseA family.</text>
</comment>
<evidence type="ECO:0000313" key="9">
    <source>
        <dbReference type="EMBL" id="MEQ2439505.1"/>
    </source>
</evidence>
<dbReference type="InterPro" id="IPR020579">
    <property type="entry name" value="Exonuc_VII_lsu_C"/>
</dbReference>